<dbReference type="PANTHER" id="PTHR33795">
    <property type="entry name" value="INSERTION ELEMENT IS150 PROTEIN INSJ"/>
    <property type="match status" value="1"/>
</dbReference>
<dbReference type="Proteomes" id="UP000198778">
    <property type="component" value="Unassembled WGS sequence"/>
</dbReference>
<name>A0A1H0IG63_9BACI</name>
<dbReference type="Gene3D" id="1.10.10.10">
    <property type="entry name" value="Winged helix-like DNA-binding domain superfamily/Winged helix DNA-binding domain"/>
    <property type="match status" value="1"/>
</dbReference>
<organism evidence="4 5">
    <name type="scientific">Alkalicoccus daliensis</name>
    <dbReference type="NCBI Taxonomy" id="745820"/>
    <lineage>
        <taxon>Bacteria</taxon>
        <taxon>Bacillati</taxon>
        <taxon>Bacillota</taxon>
        <taxon>Bacilli</taxon>
        <taxon>Bacillales</taxon>
        <taxon>Bacillaceae</taxon>
        <taxon>Alkalicoccus</taxon>
    </lineage>
</organism>
<reference evidence="5" key="1">
    <citation type="submission" date="2016-10" db="EMBL/GenBank/DDBJ databases">
        <authorList>
            <person name="Varghese N."/>
            <person name="Submissions S."/>
        </authorList>
    </citation>
    <scope>NUCLEOTIDE SEQUENCE [LARGE SCALE GENOMIC DNA]</scope>
    <source>
        <strain evidence="5">CGMCC 1.10369</strain>
    </source>
</reference>
<dbReference type="InterPro" id="IPR052057">
    <property type="entry name" value="IS150/IS1296_orfA-like"/>
</dbReference>
<evidence type="ECO:0000313" key="5">
    <source>
        <dbReference type="Proteomes" id="UP000198778"/>
    </source>
</evidence>
<protein>
    <submittedName>
        <fullName evidence="4">Transposase</fullName>
    </submittedName>
</protein>
<comment type="similarity">
    <text evidence="1">Belongs to the IS150/IS1296 orfA family.</text>
</comment>
<dbReference type="PANTHER" id="PTHR33795:SF1">
    <property type="entry name" value="INSERTION ELEMENT IS150 PROTEIN INSJ"/>
    <property type="match status" value="1"/>
</dbReference>
<sequence length="177" mass="20846">MIVKEYMQGELGYRLLAKKYLIPSVTPIKRWVRAYHHYGVKGVQKPRSKPVYSVQFKLHVLHFRNQTGASLQETATAFDLHDPSLISSWCRTFQKEGVEGFQKKTKGRSSMPKKPKKHSTKSTQAFTREEQLERENELLRLENSYLKKLNAFQENPNAYLEKHKQRWYSNSNKKDSK</sequence>
<evidence type="ECO:0000259" key="3">
    <source>
        <dbReference type="Pfam" id="PF13518"/>
    </source>
</evidence>
<dbReference type="SUPFAM" id="SSF46689">
    <property type="entry name" value="Homeodomain-like"/>
    <property type="match status" value="1"/>
</dbReference>
<accession>A0A1H0IG63</accession>
<evidence type="ECO:0000313" key="4">
    <source>
        <dbReference type="EMBL" id="SDO30437.1"/>
    </source>
</evidence>
<dbReference type="InterPro" id="IPR036388">
    <property type="entry name" value="WH-like_DNA-bd_sf"/>
</dbReference>
<dbReference type="AlphaFoldDB" id="A0A1H0IG63"/>
<feature type="region of interest" description="Disordered" evidence="2">
    <location>
        <begin position="101"/>
        <end position="131"/>
    </location>
</feature>
<evidence type="ECO:0000256" key="1">
    <source>
        <dbReference type="ARBA" id="ARBA00038232"/>
    </source>
</evidence>
<keyword evidence="5" id="KW-1185">Reference proteome</keyword>
<evidence type="ECO:0000256" key="2">
    <source>
        <dbReference type="SAM" id="MobiDB-lite"/>
    </source>
</evidence>
<proteinExistence type="inferred from homology"/>
<feature type="domain" description="Insertion element IS150 protein InsJ-like helix-turn-helix" evidence="3">
    <location>
        <begin position="2"/>
        <end position="50"/>
    </location>
</feature>
<dbReference type="STRING" id="745820.SAMN04488053_110132"/>
<dbReference type="GO" id="GO:0043565">
    <property type="term" value="F:sequence-specific DNA binding"/>
    <property type="evidence" value="ECO:0007669"/>
    <property type="project" value="InterPro"/>
</dbReference>
<dbReference type="EMBL" id="FNIL01000010">
    <property type="protein sequence ID" value="SDO30437.1"/>
    <property type="molecule type" value="Genomic_DNA"/>
</dbReference>
<dbReference type="InterPro" id="IPR055247">
    <property type="entry name" value="InsJ-like_HTH"/>
</dbReference>
<dbReference type="InterPro" id="IPR010921">
    <property type="entry name" value="Trp_repressor/repl_initiator"/>
</dbReference>
<dbReference type="Pfam" id="PF13518">
    <property type="entry name" value="HTH_28"/>
    <property type="match status" value="1"/>
</dbReference>
<dbReference type="InterPro" id="IPR009057">
    <property type="entry name" value="Homeodomain-like_sf"/>
</dbReference>
<dbReference type="SUPFAM" id="SSF48295">
    <property type="entry name" value="TrpR-like"/>
    <property type="match status" value="1"/>
</dbReference>
<gene>
    <name evidence="4" type="ORF">SAMN04488053_110132</name>
</gene>
<feature type="compositionally biased region" description="Basic residues" evidence="2">
    <location>
        <begin position="103"/>
        <end position="120"/>
    </location>
</feature>